<sequence>MEKHKFLKNNYTAGNILNLLLQLYSEKDFQYWDLSEIDIWGVDFRDAILTGVDFNDSDLKNCIFTQPLGCIHSIAFNADGNYFATGDAHGLIRVHNTENLALCFFEKGAGNQIWSVAFSSGTNSQRFALAAEDGSVKLFEIENLASGKLNFKETNSWRETGRVLSVAFSLDPESNILAFGGDGNAITFYKIKEKDTIRLPISNVYCMTFIDDRTLYSCSQEGDFIGWDLSTRNPQIFYQERKRHEKLIRCIAFNATKQIIATGSEDGKLKIFDTNNKQDLQFQLVYIENGSEKDYEYTKYISEIRTLAFSCDGSILAIGCICKNQPDNSEHKILLFDLTGDKWKLISTLDNSLSENQDQNGHTHLIRSIAFSPNTDKPLFFISGGDGRTVKLWDWDQDKKKWKCQDNLRGYANRLWSVAFSKNENQSIFACGCEDNNIHIWNYNDRTHIPSYTLSKHKDWVWSVAFNHDGTLLASASEDKTIGLWQFKDNNWNLINPEAENTSQTNHLLNIKHTKRVRCVAFHPTENILASTGNDNIVILWDLRNLNNIKVLSKFTNHTDRVLSLAFSPDGHFLASSSRDKTIRLIDIVDSEPSNDQQSNSSVLEKPLEGHQDQVHSIAFIKNTEGLVFPKEQENPPETQEIKPFLVSSGFDRQLILWGINHNNTSVEKLCSVNEGQRILSVACHPTELIIASAGHDRIIILWKIEKNEKNEYVFKKVKILKGHKRAVESIVFTPDCKRLISCGQDQTIRFWDVEVDKNKEISKINISLHTIELGKPYQGMNISGVKNLDPAQISVLEELGASRD</sequence>
<dbReference type="PROSITE" id="PS50082">
    <property type="entry name" value="WD_REPEATS_2"/>
    <property type="match status" value="7"/>
</dbReference>
<dbReference type="InterPro" id="IPR011047">
    <property type="entry name" value="Quinoprotein_ADH-like_sf"/>
</dbReference>
<gene>
    <name evidence="5" type="ORF">HGD76_01195</name>
</gene>
<dbReference type="PROSITE" id="PS50294">
    <property type="entry name" value="WD_REPEATS_REGION"/>
    <property type="match status" value="6"/>
</dbReference>
<dbReference type="Proteomes" id="UP000502433">
    <property type="component" value="Chromosome"/>
</dbReference>
<accession>A0A6H2BUZ8</accession>
<dbReference type="InterPro" id="IPR015943">
    <property type="entry name" value="WD40/YVTN_repeat-like_dom_sf"/>
</dbReference>
<dbReference type="InterPro" id="IPR019775">
    <property type="entry name" value="WD40_repeat_CS"/>
</dbReference>
<feature type="repeat" description="WD" evidence="4">
    <location>
        <begin position="510"/>
        <end position="551"/>
    </location>
</feature>
<comment type="similarity">
    <text evidence="1">Belongs to the phosphatase 2A regulatory subunit B family.</text>
</comment>
<dbReference type="PANTHER" id="PTHR19848">
    <property type="entry name" value="WD40 REPEAT PROTEIN"/>
    <property type="match status" value="1"/>
</dbReference>
<dbReference type="AlphaFoldDB" id="A0A6H2BUZ8"/>
<evidence type="ECO:0000256" key="3">
    <source>
        <dbReference type="ARBA" id="ARBA00022737"/>
    </source>
</evidence>
<dbReference type="SUPFAM" id="SSF141571">
    <property type="entry name" value="Pentapeptide repeat-like"/>
    <property type="match status" value="1"/>
</dbReference>
<dbReference type="Pfam" id="PF00805">
    <property type="entry name" value="Pentapeptide"/>
    <property type="match status" value="1"/>
</dbReference>
<feature type="repeat" description="WD" evidence="4">
    <location>
        <begin position="408"/>
        <end position="451"/>
    </location>
</feature>
<dbReference type="InterPro" id="IPR020472">
    <property type="entry name" value="WD40_PAC1"/>
</dbReference>
<dbReference type="EMBL" id="CP051206">
    <property type="protein sequence ID" value="QJB43057.1"/>
    <property type="molecule type" value="Genomic_DNA"/>
</dbReference>
<proteinExistence type="inferred from homology"/>
<reference evidence="5 6" key="2">
    <citation type="submission" date="2020-04" db="EMBL/GenBank/DDBJ databases">
        <authorList>
            <person name="Fomenkov A."/>
            <person name="Anton B.P."/>
            <person name="Roberts R.J."/>
        </authorList>
    </citation>
    <scope>NUCLEOTIDE SEQUENCE [LARGE SCALE GENOMIC DNA]</scope>
    <source>
        <strain evidence="5 6">CCAP 1403/13f</strain>
    </source>
</reference>
<protein>
    <recommendedName>
        <fullName evidence="7">WD40 repeat domain-containing protein</fullName>
    </recommendedName>
</protein>
<dbReference type="PRINTS" id="PR00600">
    <property type="entry name" value="PP2APR55"/>
</dbReference>
<dbReference type="GO" id="GO:0019888">
    <property type="term" value="F:protein phosphatase regulator activity"/>
    <property type="evidence" value="ECO:0007669"/>
    <property type="project" value="InterPro"/>
</dbReference>
<feature type="repeat" description="WD" evidence="4">
    <location>
        <begin position="359"/>
        <end position="394"/>
    </location>
</feature>
<dbReference type="CDD" id="cd00200">
    <property type="entry name" value="WD40"/>
    <property type="match status" value="2"/>
</dbReference>
<organism evidence="5 6">
    <name type="scientific">Dolichospermum flos-aquae CCAP 1403/13F</name>
    <dbReference type="NCBI Taxonomy" id="315271"/>
    <lineage>
        <taxon>Bacteria</taxon>
        <taxon>Bacillati</taxon>
        <taxon>Cyanobacteriota</taxon>
        <taxon>Cyanophyceae</taxon>
        <taxon>Nostocales</taxon>
        <taxon>Aphanizomenonaceae</taxon>
        <taxon>Dolichospermum</taxon>
    </lineage>
</organism>
<dbReference type="PANTHER" id="PTHR19848:SF8">
    <property type="entry name" value="F-BOX AND WD REPEAT DOMAIN CONTAINING 7"/>
    <property type="match status" value="1"/>
</dbReference>
<feature type="repeat" description="WD" evidence="4">
    <location>
        <begin position="721"/>
        <end position="762"/>
    </location>
</feature>
<dbReference type="SUPFAM" id="SSF50978">
    <property type="entry name" value="WD40 repeat-like"/>
    <property type="match status" value="1"/>
</dbReference>
<dbReference type="RefSeq" id="WP_168694728.1">
    <property type="nucleotide sequence ID" value="NZ_CP051206.1"/>
</dbReference>
<dbReference type="InterPro" id="IPR001646">
    <property type="entry name" value="5peptide_repeat"/>
</dbReference>
<feature type="repeat" description="WD" evidence="4">
    <location>
        <begin position="454"/>
        <end position="488"/>
    </location>
</feature>
<keyword evidence="2 4" id="KW-0853">WD repeat</keyword>
<dbReference type="PRINTS" id="PR00320">
    <property type="entry name" value="GPROTEINBRPT"/>
</dbReference>
<keyword evidence="3" id="KW-0677">Repeat</keyword>
<evidence type="ECO:0000256" key="4">
    <source>
        <dbReference type="PROSITE-ProRule" id="PRU00221"/>
    </source>
</evidence>
<evidence type="ECO:0000313" key="6">
    <source>
        <dbReference type="Proteomes" id="UP000502433"/>
    </source>
</evidence>
<evidence type="ECO:0000313" key="5">
    <source>
        <dbReference type="EMBL" id="QJB43057.1"/>
    </source>
</evidence>
<dbReference type="InterPro" id="IPR036322">
    <property type="entry name" value="WD40_repeat_dom_sf"/>
</dbReference>
<dbReference type="KEGG" id="dfs:HGD76_01195"/>
<dbReference type="Gene3D" id="2.160.20.80">
    <property type="entry name" value="E3 ubiquitin-protein ligase SopA"/>
    <property type="match status" value="1"/>
</dbReference>
<evidence type="ECO:0000256" key="2">
    <source>
        <dbReference type="ARBA" id="ARBA00022574"/>
    </source>
</evidence>
<reference evidence="5 6" key="1">
    <citation type="submission" date="2020-04" db="EMBL/GenBank/DDBJ databases">
        <title>Genome-Wide Identification of 5-Methylcytosine Sites in Bacterial Genomes By High-Throughput Sequencing of MspJI Restriction Fragments.</title>
        <authorList>
            <person name="Wu V."/>
        </authorList>
    </citation>
    <scope>NUCLEOTIDE SEQUENCE [LARGE SCALE GENOMIC DNA]</scope>
    <source>
        <strain evidence="5 6">CCAP 1403/13f</strain>
    </source>
</reference>
<feature type="repeat" description="WD" evidence="4">
    <location>
        <begin position="555"/>
        <end position="596"/>
    </location>
</feature>
<dbReference type="PROSITE" id="PS00678">
    <property type="entry name" value="WD_REPEATS_1"/>
    <property type="match status" value="2"/>
</dbReference>
<evidence type="ECO:0000256" key="1">
    <source>
        <dbReference type="ARBA" id="ARBA00008259"/>
    </source>
</evidence>
<feature type="repeat" description="WD" evidence="4">
    <location>
        <begin position="241"/>
        <end position="282"/>
    </location>
</feature>
<dbReference type="InterPro" id="IPR001680">
    <property type="entry name" value="WD40_rpt"/>
</dbReference>
<dbReference type="SUPFAM" id="SSF50998">
    <property type="entry name" value="Quinoprotein alcohol dehydrogenase-like"/>
    <property type="match status" value="1"/>
</dbReference>
<dbReference type="Gene3D" id="2.130.10.10">
    <property type="entry name" value="YVTN repeat-like/Quinoprotein amine dehydrogenase"/>
    <property type="match status" value="5"/>
</dbReference>
<dbReference type="Pfam" id="PF00400">
    <property type="entry name" value="WD40"/>
    <property type="match status" value="9"/>
</dbReference>
<name>A0A6H2BUZ8_DOLFA</name>
<dbReference type="SMART" id="SM00320">
    <property type="entry name" value="WD40"/>
    <property type="match status" value="14"/>
</dbReference>
<dbReference type="InterPro" id="IPR000009">
    <property type="entry name" value="PP2A_PR55"/>
</dbReference>
<evidence type="ECO:0008006" key="7">
    <source>
        <dbReference type="Google" id="ProtNLM"/>
    </source>
</evidence>
<dbReference type="GO" id="GO:0000159">
    <property type="term" value="C:protein phosphatase type 2A complex"/>
    <property type="evidence" value="ECO:0007669"/>
    <property type="project" value="InterPro"/>
</dbReference>